<name>A0A934M259_9CLOT</name>
<dbReference type="EMBL" id="JAEEGB010000004">
    <property type="protein sequence ID" value="MBI6871797.1"/>
    <property type="molecule type" value="Genomic_DNA"/>
</dbReference>
<accession>A0A934M259</accession>
<dbReference type="RefSeq" id="WP_211141229.1">
    <property type="nucleotide sequence ID" value="NZ_JAEEGB010000004.1"/>
</dbReference>
<evidence type="ECO:0000313" key="2">
    <source>
        <dbReference type="Proteomes" id="UP000622687"/>
    </source>
</evidence>
<evidence type="ECO:0000313" key="1">
    <source>
        <dbReference type="EMBL" id="MBI6871797.1"/>
    </source>
</evidence>
<keyword evidence="2" id="KW-1185">Reference proteome</keyword>
<comment type="caution">
    <text evidence="1">The sequence shown here is derived from an EMBL/GenBank/DDBJ whole genome shotgun (WGS) entry which is preliminary data.</text>
</comment>
<protein>
    <submittedName>
        <fullName evidence="1">Uncharacterized protein</fullName>
    </submittedName>
</protein>
<reference evidence="1" key="1">
    <citation type="submission" date="2020-12" db="EMBL/GenBank/DDBJ databases">
        <title>Clostridium thailandense sp. nov., a novel acetogenic bacterium isolated from peat land soil in Thailand.</title>
        <authorList>
            <person name="Chaikitkaew S."/>
            <person name="Birkeland N.K."/>
        </authorList>
    </citation>
    <scope>NUCLEOTIDE SEQUENCE</scope>
    <source>
        <strain evidence="1">DSM 17425</strain>
    </source>
</reference>
<proteinExistence type="predicted"/>
<gene>
    <name evidence="1" type="ORF">I6U51_03635</name>
</gene>
<dbReference type="AlphaFoldDB" id="A0A934M259"/>
<organism evidence="1 2">
    <name type="scientific">Clostridium aciditolerans</name>
    <dbReference type="NCBI Taxonomy" id="339861"/>
    <lineage>
        <taxon>Bacteria</taxon>
        <taxon>Bacillati</taxon>
        <taxon>Bacillota</taxon>
        <taxon>Clostridia</taxon>
        <taxon>Eubacteriales</taxon>
        <taxon>Clostridiaceae</taxon>
        <taxon>Clostridium</taxon>
    </lineage>
</organism>
<dbReference type="Proteomes" id="UP000622687">
    <property type="component" value="Unassembled WGS sequence"/>
</dbReference>
<sequence length="129" mass="14779">MIVKIVNILEKGSKSYKVIVELDNENIVAEWDGNKPEKNREYDVELDIDENFTWGKNIVSTTKNKSLIRQSGKYITIVAKLDFNYEDNFASIDMNESVILIELEGLQHNVSGECVELNCRTINVHDTNL</sequence>